<name>A0AAW0G2Y8_9APHY</name>
<evidence type="ECO:0000256" key="1">
    <source>
        <dbReference type="SAM" id="MobiDB-lite"/>
    </source>
</evidence>
<organism evidence="2 3">
    <name type="scientific">Cerrena zonata</name>
    <dbReference type="NCBI Taxonomy" id="2478898"/>
    <lineage>
        <taxon>Eukaryota</taxon>
        <taxon>Fungi</taxon>
        <taxon>Dikarya</taxon>
        <taxon>Basidiomycota</taxon>
        <taxon>Agaricomycotina</taxon>
        <taxon>Agaricomycetes</taxon>
        <taxon>Polyporales</taxon>
        <taxon>Cerrenaceae</taxon>
        <taxon>Cerrena</taxon>
    </lineage>
</organism>
<feature type="compositionally biased region" description="Low complexity" evidence="1">
    <location>
        <begin position="37"/>
        <end position="47"/>
    </location>
</feature>
<sequence length="467" mass="51087">MTEYSASSEVIRNFRSTQERTAFWVDQYNQHGTDHLLLSPSLPPSDLSDADIQSGGSSESDAYSTHSIPPRMVLQFPDGRPDMPVSHGYQRPVRSRPRVPLPYNQHPAVIQPPPSSRHSRSRAGSHPLPLGSAHANHPRTAQTLSYVTLPPGQAETPRPPVTPPRSPESIVILPSTDSDQSKHIVSRAITPPLGNGSHSRTPTAHHTSHTPRPLGGGGASQNYAEYSNSPIISPSPRHAYPSSQHHTLPRNHSPGMMFSQSQPLPLSTSGGARYLEQQATAQAYPESKLAYNYSPPAIIYAPSKRTRPQYAPPQIVYSPPMGTRGMSSRHPAPNMVHSQSVPVNQTGVYPPLGSISSKQQSHHSKSHSHSSSHPHDSEGSHTRSLSRGRTRDMIPADQPVSHVRSRSRRSDTRHHPQSPLREIGEDSDDDDGGSVTSNGTYYILPTPGQKVQIIVGYLFIILHEEFC</sequence>
<feature type="compositionally biased region" description="Polar residues" evidence="1">
    <location>
        <begin position="336"/>
        <end position="347"/>
    </location>
</feature>
<dbReference type="EMBL" id="JASBNA010000020">
    <property type="protein sequence ID" value="KAK7685475.1"/>
    <property type="molecule type" value="Genomic_DNA"/>
</dbReference>
<dbReference type="Proteomes" id="UP001385951">
    <property type="component" value="Unassembled WGS sequence"/>
</dbReference>
<feature type="region of interest" description="Disordered" evidence="1">
    <location>
        <begin position="309"/>
        <end position="434"/>
    </location>
</feature>
<evidence type="ECO:0000313" key="3">
    <source>
        <dbReference type="Proteomes" id="UP001385951"/>
    </source>
</evidence>
<feature type="region of interest" description="Disordered" evidence="1">
    <location>
        <begin position="149"/>
        <end position="269"/>
    </location>
</feature>
<gene>
    <name evidence="2" type="ORF">QCA50_011339</name>
</gene>
<feature type="compositionally biased region" description="Polar residues" evidence="1">
    <location>
        <begin position="258"/>
        <end position="269"/>
    </location>
</feature>
<reference evidence="2 3" key="1">
    <citation type="submission" date="2022-09" db="EMBL/GenBank/DDBJ databases">
        <authorList>
            <person name="Palmer J.M."/>
        </authorList>
    </citation>
    <scope>NUCLEOTIDE SEQUENCE [LARGE SCALE GENOMIC DNA]</scope>
    <source>
        <strain evidence="2 3">DSM 7382</strain>
    </source>
</reference>
<dbReference type="AlphaFoldDB" id="A0AAW0G2Y8"/>
<feature type="compositionally biased region" description="Pro residues" evidence="1">
    <location>
        <begin position="157"/>
        <end position="166"/>
    </location>
</feature>
<feature type="compositionally biased region" description="Polar residues" evidence="1">
    <location>
        <begin position="196"/>
        <end position="205"/>
    </location>
</feature>
<keyword evidence="3" id="KW-1185">Reference proteome</keyword>
<feature type="region of interest" description="Disordered" evidence="1">
    <location>
        <begin position="37"/>
        <end position="136"/>
    </location>
</feature>
<accession>A0AAW0G2Y8</accession>
<proteinExistence type="predicted"/>
<feature type="compositionally biased region" description="Polar residues" evidence="1">
    <location>
        <begin position="54"/>
        <end position="67"/>
    </location>
</feature>
<feature type="compositionally biased region" description="Basic residues" evidence="1">
    <location>
        <begin position="360"/>
        <end position="372"/>
    </location>
</feature>
<protein>
    <submittedName>
        <fullName evidence="2">Uncharacterized protein</fullName>
    </submittedName>
</protein>
<evidence type="ECO:0000313" key="2">
    <source>
        <dbReference type="EMBL" id="KAK7685475.1"/>
    </source>
</evidence>
<feature type="compositionally biased region" description="Polar residues" evidence="1">
    <location>
        <begin position="220"/>
        <end position="232"/>
    </location>
</feature>
<comment type="caution">
    <text evidence="2">The sequence shown here is derived from an EMBL/GenBank/DDBJ whole genome shotgun (WGS) entry which is preliminary data.</text>
</comment>